<evidence type="ECO:0000313" key="1">
    <source>
        <dbReference type="EMBL" id="WZN45507.1"/>
    </source>
</evidence>
<name>A0ABZ2Z1S8_9BACT</name>
<evidence type="ECO:0000313" key="2">
    <source>
        <dbReference type="Proteomes" id="UP001449657"/>
    </source>
</evidence>
<sequence>MLAMTAFVSTGCGGKDDDPAPGTKKMNMKVTISVVGLEASDNVYFQIGAANHDASQYGSPVWKMNGTTQGNTHTIELKEQQFLGSTKTYVLETVKAFDFGSLNFDYSNDGAPLTVSYKVEIDGKVKTNVQNKVVPAGGTDDQNLTYKPE</sequence>
<dbReference type="Proteomes" id="UP001449657">
    <property type="component" value="Chromosome"/>
</dbReference>
<organism evidence="1 2">
    <name type="scientific">Chitinophaga caseinilytica</name>
    <dbReference type="NCBI Taxonomy" id="2267521"/>
    <lineage>
        <taxon>Bacteria</taxon>
        <taxon>Pseudomonadati</taxon>
        <taxon>Bacteroidota</taxon>
        <taxon>Chitinophagia</taxon>
        <taxon>Chitinophagales</taxon>
        <taxon>Chitinophagaceae</taxon>
        <taxon>Chitinophaga</taxon>
    </lineage>
</organism>
<keyword evidence="2" id="KW-1185">Reference proteome</keyword>
<reference evidence="1 2" key="1">
    <citation type="submission" date="2024-03" db="EMBL/GenBank/DDBJ databases">
        <title>Chitinophaga caseinilytica sp. nov., a casein hydrolysing bacterium isolated from forest soil.</title>
        <authorList>
            <person name="Lee D.S."/>
            <person name="Han D.M."/>
            <person name="Baek J.H."/>
            <person name="Choi D.G."/>
            <person name="Jeon J.H."/>
            <person name="Jeon C.O."/>
        </authorList>
    </citation>
    <scope>NUCLEOTIDE SEQUENCE [LARGE SCALE GENOMIC DNA]</scope>
    <source>
        <strain evidence="1 2">KACC 19118</strain>
    </source>
</reference>
<gene>
    <name evidence="1" type="ORF">WJU22_21650</name>
</gene>
<protein>
    <submittedName>
        <fullName evidence="1">Uncharacterized protein</fullName>
    </submittedName>
</protein>
<dbReference type="RefSeq" id="WP_341840259.1">
    <property type="nucleotide sequence ID" value="NZ_CP149792.1"/>
</dbReference>
<proteinExistence type="predicted"/>
<accession>A0ABZ2Z1S8</accession>
<dbReference type="EMBL" id="CP150096">
    <property type="protein sequence ID" value="WZN45507.1"/>
    <property type="molecule type" value="Genomic_DNA"/>
</dbReference>